<evidence type="ECO:0000313" key="2">
    <source>
        <dbReference type="Proteomes" id="UP000657385"/>
    </source>
</evidence>
<accession>A0A931FI60</accession>
<dbReference type="EMBL" id="JADPRT010000012">
    <property type="protein sequence ID" value="MBF9071449.1"/>
    <property type="molecule type" value="Genomic_DNA"/>
</dbReference>
<protein>
    <submittedName>
        <fullName evidence="1">Prevent-host-death family protein</fullName>
    </submittedName>
</protein>
<reference evidence="1" key="1">
    <citation type="submission" date="2020-11" db="EMBL/GenBank/DDBJ databases">
        <title>Isolation and identification of active actinomycetes.</title>
        <authorList>
            <person name="Yu B."/>
        </authorList>
    </citation>
    <scope>NUCLEOTIDE SEQUENCE</scope>
    <source>
        <strain evidence="1">NEAU-YB345</strain>
    </source>
</reference>
<dbReference type="AlphaFoldDB" id="A0A931FI60"/>
<keyword evidence="2" id="KW-1185">Reference proteome</keyword>
<comment type="caution">
    <text evidence="1">The sequence shown here is derived from an EMBL/GenBank/DDBJ whole genome shotgun (WGS) entry which is preliminary data.</text>
</comment>
<proteinExistence type="predicted"/>
<evidence type="ECO:0000313" key="1">
    <source>
        <dbReference type="EMBL" id="MBF9071449.1"/>
    </source>
</evidence>
<organism evidence="1 2">
    <name type="scientific">Streptacidiphilus fuscans</name>
    <dbReference type="NCBI Taxonomy" id="2789292"/>
    <lineage>
        <taxon>Bacteria</taxon>
        <taxon>Bacillati</taxon>
        <taxon>Actinomycetota</taxon>
        <taxon>Actinomycetes</taxon>
        <taxon>Kitasatosporales</taxon>
        <taxon>Streptomycetaceae</taxon>
        <taxon>Streptacidiphilus</taxon>
    </lineage>
</organism>
<name>A0A931FI60_9ACTN</name>
<dbReference type="Proteomes" id="UP000657385">
    <property type="component" value="Unassembled WGS sequence"/>
</dbReference>
<gene>
    <name evidence="1" type="ORF">I2501_25840</name>
</gene>
<sequence length="120" mass="13184">MILTTAERAERQEEVVDTIARTYSALMKTDEGARAVLLAMPEIFPWVRHLNDAEVREFLLELVGAVRDAAELDVYGKVPGVVAGWRATARIKADPEEYAEALRPLDGTDFGPVTTPEAAT</sequence>